<evidence type="ECO:0000256" key="6">
    <source>
        <dbReference type="ARBA" id="ARBA00049655"/>
    </source>
</evidence>
<reference evidence="12" key="1">
    <citation type="journal article" date="2018" name="Nat. Microbiol.">
        <title>Leveraging single-cell genomics to expand the fungal tree of life.</title>
        <authorList>
            <person name="Ahrendt S.R."/>
            <person name="Quandt C.A."/>
            <person name="Ciobanu D."/>
            <person name="Clum A."/>
            <person name="Salamov A."/>
            <person name="Andreopoulos B."/>
            <person name="Cheng J.F."/>
            <person name="Woyke T."/>
            <person name="Pelin A."/>
            <person name="Henrissat B."/>
            <person name="Reynolds N.K."/>
            <person name="Benny G.L."/>
            <person name="Smith M.E."/>
            <person name="James T.Y."/>
            <person name="Grigoriev I.V."/>
        </authorList>
    </citation>
    <scope>NUCLEOTIDE SEQUENCE [LARGE SCALE GENOMIC DNA]</scope>
    <source>
        <strain evidence="12">ATCC 52028</strain>
    </source>
</reference>
<keyword evidence="2" id="KW-0156">Chromatin regulator</keyword>
<dbReference type="AlphaFoldDB" id="A0A4P9X8T3"/>
<dbReference type="Proteomes" id="UP000274922">
    <property type="component" value="Unassembled WGS sequence"/>
</dbReference>
<dbReference type="GO" id="GO:0048858">
    <property type="term" value="P:cell projection morphogenesis"/>
    <property type="evidence" value="ECO:0007669"/>
    <property type="project" value="TreeGrafter"/>
</dbReference>
<comment type="similarity">
    <text evidence="6">Belongs to the SMARCC family.</text>
</comment>
<dbReference type="FunFam" id="1.10.10.60:FF:000014">
    <property type="entry name" value="SWI/SNF complex subunit SMARCC2 isoform C"/>
    <property type="match status" value="1"/>
</dbReference>
<dbReference type="PROSITE" id="PS50090">
    <property type="entry name" value="MYB_LIKE"/>
    <property type="match status" value="1"/>
</dbReference>
<dbReference type="GO" id="GO:0006325">
    <property type="term" value="P:chromatin organization"/>
    <property type="evidence" value="ECO:0007669"/>
    <property type="project" value="UniProtKB-KW"/>
</dbReference>
<feature type="domain" description="SWIRM" evidence="8">
    <location>
        <begin position="8"/>
        <end position="105"/>
    </location>
</feature>
<dbReference type="PROSITE" id="PS51294">
    <property type="entry name" value="HTH_MYB"/>
    <property type="match status" value="1"/>
</dbReference>
<feature type="domain" description="HTH myb-type" evidence="10">
    <location>
        <begin position="242"/>
        <end position="277"/>
    </location>
</feature>
<name>A0A4P9X8T3_9FUNG</name>
<dbReference type="InterPro" id="IPR001005">
    <property type="entry name" value="SANT/Myb"/>
</dbReference>
<evidence type="ECO:0000259" key="7">
    <source>
        <dbReference type="PROSITE" id="PS50090"/>
    </source>
</evidence>
<feature type="non-terminal residue" evidence="11">
    <location>
        <position position="1"/>
    </location>
</feature>
<evidence type="ECO:0000256" key="5">
    <source>
        <dbReference type="ARBA" id="ARBA00023242"/>
    </source>
</evidence>
<gene>
    <name evidence="11" type="ORF">CXG81DRAFT_5970</name>
</gene>
<dbReference type="PANTHER" id="PTHR15381">
    <property type="entry name" value="CHONDROITIN SULFATE PROTEOGLYCAN 5 -RELATED"/>
    <property type="match status" value="1"/>
</dbReference>
<dbReference type="OrthoDB" id="118550at2759"/>
<dbReference type="Gene3D" id="1.10.10.10">
    <property type="entry name" value="Winged helix-like DNA-binding domain superfamily/Winged helix DNA-binding domain"/>
    <property type="match status" value="1"/>
</dbReference>
<dbReference type="SMART" id="SM00717">
    <property type="entry name" value="SANT"/>
    <property type="match status" value="1"/>
</dbReference>
<dbReference type="PANTHER" id="PTHR15381:SF1">
    <property type="entry name" value="CHONDROITIN SULFATE PROTEOGLYCAN 5"/>
    <property type="match status" value="1"/>
</dbReference>
<dbReference type="Pfam" id="PF04433">
    <property type="entry name" value="SWIRM"/>
    <property type="match status" value="1"/>
</dbReference>
<dbReference type="Gene3D" id="1.10.10.60">
    <property type="entry name" value="Homeodomain-like"/>
    <property type="match status" value="1"/>
</dbReference>
<proteinExistence type="inferred from homology"/>
<dbReference type="Pfam" id="PF16495">
    <property type="entry name" value="SWIRM-assoc_1"/>
    <property type="match status" value="1"/>
</dbReference>
<dbReference type="STRING" id="1555241.A0A4P9X8T3"/>
<evidence type="ECO:0000313" key="11">
    <source>
        <dbReference type="EMBL" id="RKP01724.1"/>
    </source>
</evidence>
<protein>
    <recommendedName>
        <fullName evidence="13">SWIRM-domain-containing protein</fullName>
    </recommendedName>
</protein>
<dbReference type="InterPro" id="IPR036388">
    <property type="entry name" value="WH-like_DNA-bd_sf"/>
</dbReference>
<keyword evidence="12" id="KW-1185">Reference proteome</keyword>
<comment type="subcellular location">
    <subcellularLocation>
        <location evidence="1">Nucleus</location>
    </subcellularLocation>
</comment>
<keyword evidence="5" id="KW-0539">Nucleus</keyword>
<dbReference type="PROSITE" id="PS51293">
    <property type="entry name" value="SANT"/>
    <property type="match status" value="1"/>
</dbReference>
<dbReference type="FunFam" id="1.10.10.10:FF:000020">
    <property type="entry name" value="SWI/SNF complex subunit SMARCC2 isoform c"/>
    <property type="match status" value="1"/>
</dbReference>
<evidence type="ECO:0000313" key="12">
    <source>
        <dbReference type="Proteomes" id="UP000274922"/>
    </source>
</evidence>
<keyword evidence="4" id="KW-0804">Transcription</keyword>
<dbReference type="InterPro" id="IPR007526">
    <property type="entry name" value="SWIRM"/>
</dbReference>
<dbReference type="PROSITE" id="PS50934">
    <property type="entry name" value="SWIRM"/>
    <property type="match status" value="1"/>
</dbReference>
<dbReference type="InterPro" id="IPR009057">
    <property type="entry name" value="Homeodomain-like_sf"/>
</dbReference>
<feature type="non-terminal residue" evidence="11">
    <location>
        <position position="434"/>
    </location>
</feature>
<evidence type="ECO:0008006" key="13">
    <source>
        <dbReference type="Google" id="ProtNLM"/>
    </source>
</evidence>
<dbReference type="GO" id="GO:0016514">
    <property type="term" value="C:SWI/SNF complex"/>
    <property type="evidence" value="ECO:0007669"/>
    <property type="project" value="UniProtKB-ARBA"/>
</dbReference>
<evidence type="ECO:0000259" key="10">
    <source>
        <dbReference type="PROSITE" id="PS51294"/>
    </source>
</evidence>
<evidence type="ECO:0000256" key="2">
    <source>
        <dbReference type="ARBA" id="ARBA00022853"/>
    </source>
</evidence>
<feature type="domain" description="Myb-like" evidence="7">
    <location>
        <begin position="243"/>
        <end position="285"/>
    </location>
</feature>
<evidence type="ECO:0000259" key="9">
    <source>
        <dbReference type="PROSITE" id="PS51293"/>
    </source>
</evidence>
<evidence type="ECO:0000256" key="4">
    <source>
        <dbReference type="ARBA" id="ARBA00023163"/>
    </source>
</evidence>
<dbReference type="InterPro" id="IPR017884">
    <property type="entry name" value="SANT_dom"/>
</dbReference>
<dbReference type="GO" id="GO:0006355">
    <property type="term" value="P:regulation of DNA-templated transcription"/>
    <property type="evidence" value="ECO:0007669"/>
    <property type="project" value="UniProtKB-ARBA"/>
</dbReference>
<dbReference type="Pfam" id="PF00249">
    <property type="entry name" value="Myb_DNA-binding"/>
    <property type="match status" value="1"/>
</dbReference>
<dbReference type="InterPro" id="IPR032451">
    <property type="entry name" value="SMARCC_C"/>
</dbReference>
<dbReference type="SUPFAM" id="SSF46689">
    <property type="entry name" value="Homeodomain-like"/>
    <property type="match status" value="2"/>
</dbReference>
<evidence type="ECO:0000256" key="3">
    <source>
        <dbReference type="ARBA" id="ARBA00023015"/>
    </source>
</evidence>
<organism evidence="11 12">
    <name type="scientific">Caulochytrium protostelioides</name>
    <dbReference type="NCBI Taxonomy" id="1555241"/>
    <lineage>
        <taxon>Eukaryota</taxon>
        <taxon>Fungi</taxon>
        <taxon>Fungi incertae sedis</taxon>
        <taxon>Chytridiomycota</taxon>
        <taxon>Chytridiomycota incertae sedis</taxon>
        <taxon>Chytridiomycetes</taxon>
        <taxon>Caulochytriales</taxon>
        <taxon>Caulochytriaceae</taxon>
        <taxon>Caulochytrium</taxon>
    </lineage>
</organism>
<feature type="domain" description="SANT" evidence="9">
    <location>
        <begin position="238"/>
        <end position="289"/>
    </location>
</feature>
<accession>A0A4P9X8T3</accession>
<dbReference type="EMBL" id="ML014163">
    <property type="protein sequence ID" value="RKP01724.1"/>
    <property type="molecule type" value="Genomic_DNA"/>
</dbReference>
<dbReference type="InterPro" id="IPR017930">
    <property type="entry name" value="Myb_dom"/>
</dbReference>
<dbReference type="CDD" id="cd00167">
    <property type="entry name" value="SANT"/>
    <property type="match status" value="1"/>
</dbReference>
<evidence type="ECO:0000256" key="1">
    <source>
        <dbReference type="ARBA" id="ARBA00004123"/>
    </source>
</evidence>
<evidence type="ECO:0000259" key="8">
    <source>
        <dbReference type="PROSITE" id="PS50934"/>
    </source>
</evidence>
<sequence length="434" mass="46661">LPVQMHEVIIPSYAAWFRFNDIHDLERQAVPEFFNGRNKSKTPAIYQDYRNFMINTYRLNPTEYLTVTACRRNLAGDVCAIIRVHAFLEQWGLVNYQVDADARPTMMGPAFTGHFRITADTPRGLVPLFPAVAASQLDAVPAPATVPALAAATAAAAATPAPATAPGKSASSTQLPHKFNCATCGVDCTRVRYHSINPMVPLEICSACYFEGRFSSVLYNGDFVKLTGPSTPTAAAAAAEPAWTEQETLLLLEGIEMHDNNWVKIAEHVGTRSREACVLQFLQLPIEDPFLGAKTGDLGALQFGRYPVSASDNPVLSIAAFMATGRDPSVPAAAGTETATATATATGEPAATAAGQGLHHAGAVALAAMGAKAAAGKADTEREASRLVRELVHLQLYKMRIKLSHFAELEALVETEREQLAAERQQVYADRLLL</sequence>
<keyword evidence="3" id="KW-0805">Transcription regulation</keyword>